<organism evidence="1 2">
    <name type="scientific">Spirosoma rhododendri</name>
    <dbReference type="NCBI Taxonomy" id="2728024"/>
    <lineage>
        <taxon>Bacteria</taxon>
        <taxon>Pseudomonadati</taxon>
        <taxon>Bacteroidota</taxon>
        <taxon>Cytophagia</taxon>
        <taxon>Cytophagales</taxon>
        <taxon>Cytophagaceae</taxon>
        <taxon>Spirosoma</taxon>
    </lineage>
</organism>
<protein>
    <recommendedName>
        <fullName evidence="3">Phage tail protein</fullName>
    </recommendedName>
</protein>
<keyword evidence="2" id="KW-1185">Reference proteome</keyword>
<gene>
    <name evidence="1" type="ORF">HH216_14745</name>
</gene>
<dbReference type="KEGG" id="srho:HH216_14745"/>
<proteinExistence type="predicted"/>
<dbReference type="Proteomes" id="UP000501128">
    <property type="component" value="Chromosome"/>
</dbReference>
<name>A0A7L5DU76_9BACT</name>
<dbReference type="AlphaFoldDB" id="A0A7L5DU76"/>
<reference evidence="1 2" key="1">
    <citation type="submission" date="2020-04" db="EMBL/GenBank/DDBJ databases">
        <title>Genome sequencing of novel species.</title>
        <authorList>
            <person name="Heo J."/>
            <person name="Kim S.-J."/>
            <person name="Kim J.-S."/>
            <person name="Hong S.-B."/>
            <person name="Kwon S.-W."/>
        </authorList>
    </citation>
    <scope>NUCLEOTIDE SEQUENCE [LARGE SCALE GENOMIC DNA]</scope>
    <source>
        <strain evidence="1 2">CJU-R4</strain>
    </source>
</reference>
<evidence type="ECO:0008006" key="3">
    <source>
        <dbReference type="Google" id="ProtNLM"/>
    </source>
</evidence>
<sequence length="149" mass="16620">MTDLNYDPVNNIGGLYRIRFVPVAGVTPTLATGTPNFRDGFRFYTAYGTESTRGYEERQSNSDNGPVWDVTVSAFLPGDSPERRAQLAEMVRHRFIIQCEDNNGQLRQVGSYEQPLELTYQFVTGKAVADLRGYALTFRGSLSEAPAIL</sequence>
<evidence type="ECO:0000313" key="2">
    <source>
        <dbReference type="Proteomes" id="UP000501128"/>
    </source>
</evidence>
<accession>A0A7L5DU76</accession>
<dbReference type="EMBL" id="CP051677">
    <property type="protein sequence ID" value="QJD79527.1"/>
    <property type="molecule type" value="Genomic_DNA"/>
</dbReference>
<dbReference type="RefSeq" id="WP_169551491.1">
    <property type="nucleotide sequence ID" value="NZ_CP051677.1"/>
</dbReference>
<evidence type="ECO:0000313" key="1">
    <source>
        <dbReference type="EMBL" id="QJD79527.1"/>
    </source>
</evidence>